<dbReference type="EMBL" id="UFZQ01000001">
    <property type="protein sequence ID" value="STE86648.1"/>
    <property type="molecule type" value="Genomic_DNA"/>
</dbReference>
<dbReference type="PROSITE" id="PS51350">
    <property type="entry name" value="PTS_HPR_DOM"/>
    <property type="match status" value="1"/>
</dbReference>
<dbReference type="PROSITE" id="PS00369">
    <property type="entry name" value="PTS_HPR_HIS"/>
    <property type="match status" value="1"/>
</dbReference>
<dbReference type="AlphaFoldDB" id="A0A376KVG3"/>
<dbReference type="SUPFAM" id="SSF55594">
    <property type="entry name" value="HPr-like"/>
    <property type="match status" value="1"/>
</dbReference>
<evidence type="ECO:0000259" key="1">
    <source>
        <dbReference type="PROSITE" id="PS51350"/>
    </source>
</evidence>
<dbReference type="GO" id="GO:0019563">
    <property type="term" value="P:glycerol catabolic process"/>
    <property type="evidence" value="ECO:0007669"/>
    <property type="project" value="InterPro"/>
</dbReference>
<dbReference type="GO" id="GO:0047324">
    <property type="term" value="F:phosphoenolpyruvate-glycerone phosphotransferase activity"/>
    <property type="evidence" value="ECO:0007669"/>
    <property type="project" value="InterPro"/>
</dbReference>
<gene>
    <name evidence="2" type="primary">ycgC_2</name>
    <name evidence="2" type="ORF">NCTC10418_04300</name>
</gene>
<name>A0A376KVG3_ECOLX</name>
<proteinExistence type="predicted"/>
<dbReference type="Proteomes" id="UP000255460">
    <property type="component" value="Unassembled WGS sequence"/>
</dbReference>
<dbReference type="InterPro" id="IPR001020">
    <property type="entry name" value="PTS_HPr_His_P_site"/>
</dbReference>
<reference evidence="2 3" key="1">
    <citation type="submission" date="2018-06" db="EMBL/GenBank/DDBJ databases">
        <authorList>
            <consortium name="Pathogen Informatics"/>
            <person name="Doyle S."/>
        </authorList>
    </citation>
    <scope>NUCLEOTIDE SEQUENCE [LARGE SCALE GENOMIC DNA]</scope>
    <source>
        <strain evidence="2 3">NCTC10418</strain>
    </source>
</reference>
<dbReference type="Gene3D" id="3.30.1340.10">
    <property type="entry name" value="HPr-like"/>
    <property type="match status" value="1"/>
</dbReference>
<dbReference type="InterPro" id="IPR035895">
    <property type="entry name" value="HPr-like_sf"/>
</dbReference>
<dbReference type="PANTHER" id="PTHR38594:SF1">
    <property type="entry name" value="PEP-DEPENDENT DIHYDROXYACETONE KINASE, PHOSPHORYL DONOR SUBUNIT DHAM"/>
    <property type="match status" value="1"/>
</dbReference>
<dbReference type="InterPro" id="IPR039643">
    <property type="entry name" value="DhaM"/>
</dbReference>
<sequence>MNNWVYRPPTLKISDTCPAYDEEARSLAVVIKNRNGLHVRPASRLVYTLSTFNADMLLEKKRQMRHTREY</sequence>
<evidence type="ECO:0000313" key="3">
    <source>
        <dbReference type="Proteomes" id="UP000255460"/>
    </source>
</evidence>
<evidence type="ECO:0000313" key="2">
    <source>
        <dbReference type="EMBL" id="STE86648.1"/>
    </source>
</evidence>
<organism evidence="2 3">
    <name type="scientific">Escherichia coli</name>
    <dbReference type="NCBI Taxonomy" id="562"/>
    <lineage>
        <taxon>Bacteria</taxon>
        <taxon>Pseudomonadati</taxon>
        <taxon>Pseudomonadota</taxon>
        <taxon>Gammaproteobacteria</taxon>
        <taxon>Enterobacterales</taxon>
        <taxon>Enterobacteriaceae</taxon>
        <taxon>Escherichia</taxon>
    </lineage>
</organism>
<feature type="domain" description="HPr" evidence="1">
    <location>
        <begin position="24"/>
        <end position="70"/>
    </location>
</feature>
<dbReference type="InterPro" id="IPR000032">
    <property type="entry name" value="HPr-like"/>
</dbReference>
<dbReference type="PANTHER" id="PTHR38594">
    <property type="entry name" value="PEP-DEPENDENT DIHYDROXYACETONE KINASE, PHOSPHORYL DONOR SUBUNIT DHAM"/>
    <property type="match status" value="1"/>
</dbReference>
<keyword evidence="2" id="KW-0418">Kinase</keyword>
<protein>
    <submittedName>
        <fullName evidence="2">Dihydroxyacetone kinase subunit M</fullName>
    </submittedName>
</protein>
<accession>A0A376KVG3</accession>
<keyword evidence="2" id="KW-0808">Transferase</keyword>
<dbReference type="Pfam" id="PF00381">
    <property type="entry name" value="PTS-HPr"/>
    <property type="match status" value="1"/>
</dbReference>